<accession>A0AAW9CFT2</accession>
<evidence type="ECO:0000313" key="6">
    <source>
        <dbReference type="Proteomes" id="UP001276300"/>
    </source>
</evidence>
<dbReference type="InterPro" id="IPR014911">
    <property type="entry name" value="PilS_N"/>
</dbReference>
<feature type="transmembrane region" description="Helical" evidence="3">
    <location>
        <begin position="30"/>
        <end position="50"/>
    </location>
</feature>
<evidence type="ECO:0000256" key="1">
    <source>
        <dbReference type="ARBA" id="ARBA00004370"/>
    </source>
</evidence>
<dbReference type="RefSeq" id="WP_318243153.1">
    <property type="nucleotide sequence ID" value="NZ_JAMWJA010000011.1"/>
</dbReference>
<feature type="domain" description="Type 4 secretion system PilS N-terminal" evidence="4">
    <location>
        <begin position="55"/>
        <end position="203"/>
    </location>
</feature>
<dbReference type="SUPFAM" id="SSF54523">
    <property type="entry name" value="Pili subunits"/>
    <property type="match status" value="1"/>
</dbReference>
<comment type="subcellular location">
    <subcellularLocation>
        <location evidence="1">Membrane</location>
    </subcellularLocation>
</comment>
<dbReference type="EMBL" id="JAUEQX010000023">
    <property type="protein sequence ID" value="MDW3779662.1"/>
    <property type="molecule type" value="Genomic_DNA"/>
</dbReference>
<reference evidence="5" key="1">
    <citation type="journal article" date="2023" name="J Glob Antimicrob Resist">
        <title>Emergence of NDM-1 and KPC-3 carbapenemases in Kluyvera cryocrescens: Investigating genetic heterogeneity and acquisition routes of blaNDM-1 in Enterobacterales species in Portugal.</title>
        <authorList>
            <person name="Loiodice M."/>
            <person name="Ribeiro M."/>
            <person name="Peixe L."/>
            <person name="Novais A."/>
        </authorList>
    </citation>
    <scope>NUCLEOTIDE SEQUENCE</scope>
    <source>
        <strain evidence="5">K629</strain>
    </source>
</reference>
<keyword evidence="3" id="KW-0812">Transmembrane</keyword>
<evidence type="ECO:0000259" key="4">
    <source>
        <dbReference type="Pfam" id="PF08805"/>
    </source>
</evidence>
<comment type="caution">
    <text evidence="5">The sequence shown here is derived from an EMBL/GenBank/DDBJ whole genome shotgun (WGS) entry which is preliminary data.</text>
</comment>
<proteinExistence type="predicted"/>
<feature type="region of interest" description="Disordered" evidence="2">
    <location>
        <begin position="169"/>
        <end position="204"/>
    </location>
</feature>
<name>A0AAW9CFT2_KLUCR</name>
<sequence length="204" mass="21124">MQIENSATVVPHAADSNNIPHRGWGMMEQGGIALGVIATIAIVSALWFGLRSKTNVGTETSNIQTIITSAQNLLAGSDGYDFSSGAKMMGALIQMNAVPRTMRVGGDRTSGTATLYNTWGGEITLDTVTSNGFANGFKLTYDKVPQAECIQIATAISKSGIANGIAINSNSHDDGKVTTENASTQCTGDNSGSGSNKLAFTVNG</sequence>
<feature type="compositionally biased region" description="Polar residues" evidence="2">
    <location>
        <begin position="178"/>
        <end position="204"/>
    </location>
</feature>
<dbReference type="Proteomes" id="UP001276300">
    <property type="component" value="Unassembled WGS sequence"/>
</dbReference>
<dbReference type="GO" id="GO:0016020">
    <property type="term" value="C:membrane"/>
    <property type="evidence" value="ECO:0007669"/>
    <property type="project" value="UniProtKB-SubCell"/>
</dbReference>
<protein>
    <submittedName>
        <fullName evidence="5">Type 4 pilus major pilin</fullName>
    </submittedName>
</protein>
<keyword evidence="3" id="KW-1133">Transmembrane helix</keyword>
<dbReference type="AlphaFoldDB" id="A0AAW9CFT2"/>
<evidence type="ECO:0000256" key="2">
    <source>
        <dbReference type="SAM" id="MobiDB-lite"/>
    </source>
</evidence>
<gene>
    <name evidence="5" type="ORF">QWU01_22945</name>
</gene>
<dbReference type="Gene3D" id="3.30.1690.10">
    <property type="entry name" value="TcpA-like pilin"/>
    <property type="match status" value="1"/>
</dbReference>
<dbReference type="Pfam" id="PF08805">
    <property type="entry name" value="PilS"/>
    <property type="match status" value="1"/>
</dbReference>
<organism evidence="5 6">
    <name type="scientific">Kluyvera cryocrescens</name>
    <name type="common">Kluyvera citrophila</name>
    <dbReference type="NCBI Taxonomy" id="580"/>
    <lineage>
        <taxon>Bacteria</taxon>
        <taxon>Pseudomonadati</taxon>
        <taxon>Pseudomonadota</taxon>
        <taxon>Gammaproteobacteria</taxon>
        <taxon>Enterobacterales</taxon>
        <taxon>Enterobacteriaceae</taxon>
        <taxon>Kluyvera</taxon>
    </lineage>
</organism>
<keyword evidence="3" id="KW-0472">Membrane</keyword>
<evidence type="ECO:0000256" key="3">
    <source>
        <dbReference type="SAM" id="Phobius"/>
    </source>
</evidence>
<dbReference type="InterPro" id="IPR045584">
    <property type="entry name" value="Pilin-like"/>
</dbReference>
<evidence type="ECO:0000313" key="5">
    <source>
        <dbReference type="EMBL" id="MDW3779662.1"/>
    </source>
</evidence>